<gene>
    <name evidence="15" type="ORF">KAJ83_02220</name>
</gene>
<dbReference type="NCBIfam" id="TIGR01494">
    <property type="entry name" value="ATPase_P-type"/>
    <property type="match status" value="1"/>
</dbReference>
<dbReference type="Proteomes" id="UP000672602">
    <property type="component" value="Unassembled WGS sequence"/>
</dbReference>
<dbReference type="PANTHER" id="PTHR43520">
    <property type="entry name" value="ATP7, ISOFORM B"/>
    <property type="match status" value="1"/>
</dbReference>
<feature type="transmembrane region" description="Helical" evidence="11">
    <location>
        <begin position="398"/>
        <end position="421"/>
    </location>
</feature>
<dbReference type="SFLD" id="SFLDG00002">
    <property type="entry name" value="C1.7:_P-type_atpase_like"/>
    <property type="match status" value="1"/>
</dbReference>
<dbReference type="SUPFAM" id="SSF56784">
    <property type="entry name" value="HAD-like"/>
    <property type="match status" value="1"/>
</dbReference>
<keyword evidence="5 11" id="KW-0479">Metal-binding</keyword>
<dbReference type="InterPro" id="IPR023299">
    <property type="entry name" value="ATPase_P-typ_cyto_dom_N"/>
</dbReference>
<dbReference type="InterPro" id="IPR027256">
    <property type="entry name" value="P-typ_ATPase_IB"/>
</dbReference>
<evidence type="ECO:0000259" key="13">
    <source>
        <dbReference type="Pfam" id="PF00122"/>
    </source>
</evidence>
<evidence type="ECO:0000256" key="3">
    <source>
        <dbReference type="ARBA" id="ARBA00022475"/>
    </source>
</evidence>
<dbReference type="SFLD" id="SFLDS00003">
    <property type="entry name" value="Haloacid_Dehalogenase"/>
    <property type="match status" value="1"/>
</dbReference>
<feature type="domain" description="Heavy metal binding" evidence="14">
    <location>
        <begin position="68"/>
        <end position="93"/>
    </location>
</feature>
<feature type="transmembrane region" description="Helical" evidence="11">
    <location>
        <begin position="115"/>
        <end position="134"/>
    </location>
</feature>
<dbReference type="NCBIfam" id="TIGR01525">
    <property type="entry name" value="ATPase-IB_hvy"/>
    <property type="match status" value="1"/>
</dbReference>
<keyword evidence="6 11" id="KW-0547">Nucleotide-binding</keyword>
<dbReference type="GO" id="GO:0005524">
    <property type="term" value="F:ATP binding"/>
    <property type="evidence" value="ECO:0007669"/>
    <property type="project" value="UniProtKB-UniRule"/>
</dbReference>
<dbReference type="GO" id="GO:0055070">
    <property type="term" value="P:copper ion homeostasis"/>
    <property type="evidence" value="ECO:0007669"/>
    <property type="project" value="TreeGrafter"/>
</dbReference>
<evidence type="ECO:0000256" key="10">
    <source>
        <dbReference type="ARBA" id="ARBA00023136"/>
    </source>
</evidence>
<evidence type="ECO:0000256" key="7">
    <source>
        <dbReference type="ARBA" id="ARBA00022840"/>
    </source>
</evidence>
<dbReference type="InterPro" id="IPR001757">
    <property type="entry name" value="P_typ_ATPase"/>
</dbReference>
<dbReference type="Pfam" id="PF00702">
    <property type="entry name" value="Hydrolase"/>
    <property type="match status" value="1"/>
</dbReference>
<evidence type="ECO:0000256" key="11">
    <source>
        <dbReference type="RuleBase" id="RU362081"/>
    </source>
</evidence>
<name>A0A8J7V1G6_9PROT</name>
<evidence type="ECO:0000256" key="6">
    <source>
        <dbReference type="ARBA" id="ARBA00022741"/>
    </source>
</evidence>
<dbReference type="Gene3D" id="2.70.150.10">
    <property type="entry name" value="Calcium-transporting ATPase, cytoplasmic transduction domain A"/>
    <property type="match status" value="1"/>
</dbReference>
<comment type="subcellular location">
    <subcellularLocation>
        <location evidence="1">Cell membrane</location>
        <topology evidence="1">Multi-pass membrane protein</topology>
    </subcellularLocation>
</comment>
<dbReference type="Gene3D" id="3.40.50.1000">
    <property type="entry name" value="HAD superfamily/HAD-like"/>
    <property type="match status" value="1"/>
</dbReference>
<feature type="transmembrane region" description="Helical" evidence="11">
    <location>
        <begin position="146"/>
        <end position="164"/>
    </location>
</feature>
<protein>
    <submittedName>
        <fullName evidence="15">Copper-translocating P-type ATPase</fullName>
    </submittedName>
</protein>
<dbReference type="InterPro" id="IPR008250">
    <property type="entry name" value="ATPase_P-typ_transduc_dom_A_sf"/>
</dbReference>
<comment type="caution">
    <text evidence="15">The sequence shown here is derived from an EMBL/GenBank/DDBJ whole genome shotgun (WGS) entry which is preliminary data.</text>
</comment>
<dbReference type="PRINTS" id="PR00119">
    <property type="entry name" value="CATATPASE"/>
</dbReference>
<feature type="transmembrane region" description="Helical" evidence="11">
    <location>
        <begin position="370"/>
        <end position="392"/>
    </location>
</feature>
<dbReference type="GO" id="GO:0060003">
    <property type="term" value="P:copper ion export"/>
    <property type="evidence" value="ECO:0007669"/>
    <property type="project" value="UniProtKB-ARBA"/>
</dbReference>
<dbReference type="RefSeq" id="WP_210680380.1">
    <property type="nucleotide sequence ID" value="NZ_JAGMWN010000001.1"/>
</dbReference>
<dbReference type="PROSITE" id="PS00154">
    <property type="entry name" value="ATPASE_E1_E2"/>
    <property type="match status" value="1"/>
</dbReference>
<dbReference type="InterPro" id="IPR023214">
    <property type="entry name" value="HAD_sf"/>
</dbReference>
<evidence type="ECO:0000256" key="5">
    <source>
        <dbReference type="ARBA" id="ARBA00022723"/>
    </source>
</evidence>
<accession>A0A8J7V1G6</accession>
<feature type="transmembrane region" description="Helical" evidence="11">
    <location>
        <begin position="715"/>
        <end position="734"/>
    </location>
</feature>
<feature type="transmembrane region" description="Helical" evidence="11">
    <location>
        <begin position="740"/>
        <end position="762"/>
    </location>
</feature>
<feature type="transmembrane region" description="Helical" evidence="11">
    <location>
        <begin position="176"/>
        <end position="199"/>
    </location>
</feature>
<comment type="similarity">
    <text evidence="2 11">Belongs to the cation transport ATPase (P-type) (TC 3.A.3) family. Type IB subfamily.</text>
</comment>
<keyword evidence="4 11" id="KW-0812">Transmembrane</keyword>
<dbReference type="SUPFAM" id="SSF81653">
    <property type="entry name" value="Calcium ATPase, transduction domain A"/>
    <property type="match status" value="1"/>
</dbReference>
<dbReference type="AlphaFoldDB" id="A0A8J7V1G6"/>
<feature type="region of interest" description="Disordered" evidence="12">
    <location>
        <begin position="1"/>
        <end position="26"/>
    </location>
</feature>
<reference evidence="15" key="1">
    <citation type="submission" date="2021-04" db="EMBL/GenBank/DDBJ databases">
        <authorList>
            <person name="Zhang D.-C."/>
        </authorList>
    </citation>
    <scope>NUCLEOTIDE SEQUENCE</scope>
    <source>
        <strain evidence="15">CGMCC 1.15697</strain>
    </source>
</reference>
<dbReference type="GO" id="GO:0005886">
    <property type="term" value="C:plasma membrane"/>
    <property type="evidence" value="ECO:0007669"/>
    <property type="project" value="UniProtKB-SubCell"/>
</dbReference>
<evidence type="ECO:0000313" key="15">
    <source>
        <dbReference type="EMBL" id="MBP5855807.1"/>
    </source>
</evidence>
<evidence type="ECO:0000259" key="14">
    <source>
        <dbReference type="Pfam" id="PF19335"/>
    </source>
</evidence>
<dbReference type="GO" id="GO:0016887">
    <property type="term" value="F:ATP hydrolysis activity"/>
    <property type="evidence" value="ECO:0007669"/>
    <property type="project" value="InterPro"/>
</dbReference>
<dbReference type="InterPro" id="IPR059000">
    <property type="entry name" value="ATPase_P-type_domA"/>
</dbReference>
<dbReference type="SUPFAM" id="SSF81665">
    <property type="entry name" value="Calcium ATPase, transmembrane domain M"/>
    <property type="match status" value="1"/>
</dbReference>
<dbReference type="SFLD" id="SFLDF00027">
    <property type="entry name" value="p-type_atpase"/>
    <property type="match status" value="1"/>
</dbReference>
<evidence type="ECO:0000256" key="2">
    <source>
        <dbReference type="ARBA" id="ARBA00006024"/>
    </source>
</evidence>
<evidence type="ECO:0000313" key="16">
    <source>
        <dbReference type="Proteomes" id="UP000672602"/>
    </source>
</evidence>
<dbReference type="InterPro" id="IPR023298">
    <property type="entry name" value="ATPase_P-typ_TM_dom_sf"/>
</dbReference>
<dbReference type="InterPro" id="IPR018303">
    <property type="entry name" value="ATPase_P-typ_P_site"/>
</dbReference>
<dbReference type="InterPro" id="IPR044492">
    <property type="entry name" value="P_typ_ATPase_HD_dom"/>
</dbReference>
<sequence length="769" mass="80532">MAHDGTCRHHGGEGEGKETEGASARTPREGYVCPMCPGVHSDTPANCPKCGMALEPAQPQARETRTEYTCPMHPEIVREEPGTCPKCGMALEPRTVDVEAGPSPELLDMTRRFRVALVGTVPVFVLAMGEMVPGLSSLVSGDWSRWAQLLLASPVVLWAGWPFFQRGWASIVNRSPNMFTLIAIGTGAAYLASLAGLLVPDLFPDGFRSEDGTVPLYFESAAVIVTLVLVGQVLELRARERTGDALKALIDLAPKTAIRLSDCGHEREVPLDQIKEGDRLRVRPGDAVPVDGTILEGTVTLDESRVTGEARPVEKGPDEGVIGGTILGGNSGFVMRADKVGSDTMLSRIVRMVSDAQRSRAPIQALADRVAGWFVPAVVLCAVIAFAVWAAVGPSPALAHGVLAAVSVLIIACPCALGLATPMSVMTGVGRGAQAGILIRDAEALERLAAIDTLVLDKTGTLTEGQPAIEAVETAEDADEASVLRLAAALERASGHPLARAFVEAAEKRGLTLPDAPGDFDQTDGKGVAGTVESRRVAIGNAAMMRVAGADPEALEEAADAWRRDGATAVFVALDGKMAAVLKLADPIKETTAEAIEGLHAAGIRLVMLTGDNRATAEAVARRLGIDEVEAEVLPEDKHAVVERLQGEGRRVAMAGDGVNDAPALARADVGIAMGTGADIAIESAHVTLVRGDLRAVLAARTLGRAVMRNIRQNLFFAFVYNGLGVPLAAGVLYPVLGMMLSPMVAAAAMSLSSVSVIGNALRLRAAKL</sequence>
<keyword evidence="9 11" id="KW-1133">Transmembrane helix</keyword>
<dbReference type="CDD" id="cd02094">
    <property type="entry name" value="P-type_ATPase_Cu-like"/>
    <property type="match status" value="1"/>
</dbReference>
<dbReference type="Pfam" id="PF00122">
    <property type="entry name" value="E1-E2_ATPase"/>
    <property type="match status" value="1"/>
</dbReference>
<keyword evidence="16" id="KW-1185">Reference proteome</keyword>
<dbReference type="EMBL" id="JAGMWN010000001">
    <property type="protein sequence ID" value="MBP5855807.1"/>
    <property type="molecule type" value="Genomic_DNA"/>
</dbReference>
<dbReference type="PANTHER" id="PTHR43520:SF8">
    <property type="entry name" value="P-TYPE CU(+) TRANSPORTER"/>
    <property type="match status" value="1"/>
</dbReference>
<proteinExistence type="inferred from homology"/>
<evidence type="ECO:0000256" key="8">
    <source>
        <dbReference type="ARBA" id="ARBA00022967"/>
    </source>
</evidence>
<dbReference type="Gene3D" id="3.40.1110.10">
    <property type="entry name" value="Calcium-transporting ATPase, cytoplasmic domain N"/>
    <property type="match status" value="1"/>
</dbReference>
<keyword evidence="8" id="KW-1278">Translocase</keyword>
<dbReference type="Pfam" id="PF19335">
    <property type="entry name" value="HMBD"/>
    <property type="match status" value="2"/>
</dbReference>
<dbReference type="NCBIfam" id="TIGR01511">
    <property type="entry name" value="ATPase-IB1_Cu"/>
    <property type="match status" value="1"/>
</dbReference>
<evidence type="ECO:0000256" key="9">
    <source>
        <dbReference type="ARBA" id="ARBA00022989"/>
    </source>
</evidence>
<evidence type="ECO:0000256" key="12">
    <source>
        <dbReference type="SAM" id="MobiDB-lite"/>
    </source>
</evidence>
<keyword evidence="3 11" id="KW-1003">Cell membrane</keyword>
<evidence type="ECO:0000256" key="1">
    <source>
        <dbReference type="ARBA" id="ARBA00004651"/>
    </source>
</evidence>
<feature type="transmembrane region" description="Helical" evidence="11">
    <location>
        <begin position="214"/>
        <end position="234"/>
    </location>
</feature>
<dbReference type="PRINTS" id="PR00943">
    <property type="entry name" value="CUATPASE"/>
</dbReference>
<dbReference type="GO" id="GO:0005507">
    <property type="term" value="F:copper ion binding"/>
    <property type="evidence" value="ECO:0007669"/>
    <property type="project" value="TreeGrafter"/>
</dbReference>
<feature type="compositionally biased region" description="Basic and acidic residues" evidence="12">
    <location>
        <begin position="1"/>
        <end position="20"/>
    </location>
</feature>
<dbReference type="FunFam" id="2.70.150.10:FF:000020">
    <property type="entry name" value="Copper-exporting P-type ATPase A"/>
    <property type="match status" value="1"/>
</dbReference>
<feature type="domain" description="P-type ATPase A" evidence="13">
    <location>
        <begin position="252"/>
        <end position="353"/>
    </location>
</feature>
<dbReference type="InterPro" id="IPR036412">
    <property type="entry name" value="HAD-like_sf"/>
</dbReference>
<evidence type="ECO:0000256" key="4">
    <source>
        <dbReference type="ARBA" id="ARBA00022692"/>
    </source>
</evidence>
<dbReference type="InterPro" id="IPR045800">
    <property type="entry name" value="HMBD"/>
</dbReference>
<dbReference type="GO" id="GO:0043682">
    <property type="term" value="F:P-type divalent copper transporter activity"/>
    <property type="evidence" value="ECO:0007669"/>
    <property type="project" value="TreeGrafter"/>
</dbReference>
<feature type="domain" description="Heavy metal binding" evidence="14">
    <location>
        <begin position="31"/>
        <end position="57"/>
    </location>
</feature>
<organism evidence="15 16">
    <name type="scientific">Marivibrio halodurans</name>
    <dbReference type="NCBI Taxonomy" id="2039722"/>
    <lineage>
        <taxon>Bacteria</taxon>
        <taxon>Pseudomonadati</taxon>
        <taxon>Pseudomonadota</taxon>
        <taxon>Alphaproteobacteria</taxon>
        <taxon>Rhodospirillales</taxon>
        <taxon>Rhodospirillaceae</taxon>
        <taxon>Marivibrio</taxon>
    </lineage>
</organism>
<keyword evidence="10 11" id="KW-0472">Membrane</keyword>
<keyword evidence="7 11" id="KW-0067">ATP-binding</keyword>